<evidence type="ECO:0000313" key="3">
    <source>
        <dbReference type="Proteomes" id="UP000286931"/>
    </source>
</evidence>
<proteinExistence type="predicted"/>
<sequence>MRRRISGRRIVPAPHNGRVSSQTAAVRNPAVGGDSPTPATEPLGVREPPSGGVVGRRKRADAHPTGPRVRMVLPDGQHLEVTLVSWHQYRDGSWRARVRWPVWGAYGFAADVETRAWAMESFVPASVLGPLDGEDYGTVRHDRPRIPVPKQP</sequence>
<evidence type="ECO:0000313" key="2">
    <source>
        <dbReference type="EMBL" id="GCD98835.1"/>
    </source>
</evidence>
<organism evidence="2 3">
    <name type="scientific">Embleya hyalina</name>
    <dbReference type="NCBI Taxonomy" id="516124"/>
    <lineage>
        <taxon>Bacteria</taxon>
        <taxon>Bacillati</taxon>
        <taxon>Actinomycetota</taxon>
        <taxon>Actinomycetes</taxon>
        <taxon>Kitasatosporales</taxon>
        <taxon>Streptomycetaceae</taxon>
        <taxon>Embleya</taxon>
    </lineage>
</organism>
<evidence type="ECO:0000256" key="1">
    <source>
        <dbReference type="SAM" id="MobiDB-lite"/>
    </source>
</evidence>
<dbReference type="EMBL" id="BIFH01000029">
    <property type="protein sequence ID" value="GCD98835.1"/>
    <property type="molecule type" value="Genomic_DNA"/>
</dbReference>
<gene>
    <name evidence="2" type="ORF">EHYA_06546</name>
</gene>
<feature type="region of interest" description="Disordered" evidence="1">
    <location>
        <begin position="1"/>
        <end position="70"/>
    </location>
</feature>
<comment type="caution">
    <text evidence="2">The sequence shown here is derived from an EMBL/GenBank/DDBJ whole genome shotgun (WGS) entry which is preliminary data.</text>
</comment>
<accession>A0A401YWB4</accession>
<protein>
    <submittedName>
        <fullName evidence="2">Uncharacterized protein</fullName>
    </submittedName>
</protein>
<keyword evidence="3" id="KW-1185">Reference proteome</keyword>
<reference evidence="2 3" key="1">
    <citation type="submission" date="2018-12" db="EMBL/GenBank/DDBJ databases">
        <title>Draft genome sequence of Embleya hyalina NBRC 13850T.</title>
        <authorList>
            <person name="Komaki H."/>
            <person name="Hosoyama A."/>
            <person name="Kimura A."/>
            <person name="Ichikawa N."/>
            <person name="Tamura T."/>
        </authorList>
    </citation>
    <scope>NUCLEOTIDE SEQUENCE [LARGE SCALE GENOMIC DNA]</scope>
    <source>
        <strain evidence="2 3">NBRC 13850</strain>
    </source>
</reference>
<dbReference type="Proteomes" id="UP000286931">
    <property type="component" value="Unassembled WGS sequence"/>
</dbReference>
<name>A0A401YWB4_9ACTN</name>
<dbReference type="AlphaFoldDB" id="A0A401YWB4"/>